<dbReference type="SMART" id="SM00893">
    <property type="entry name" value="ETF"/>
    <property type="match status" value="1"/>
</dbReference>
<evidence type="ECO:0000256" key="2">
    <source>
        <dbReference type="ARBA" id="ARBA00022982"/>
    </source>
</evidence>
<gene>
    <name evidence="5" type="ORF">H8E80_00750</name>
</gene>
<dbReference type="SUPFAM" id="SSF52402">
    <property type="entry name" value="Adenine nucleotide alpha hydrolases-like"/>
    <property type="match status" value="1"/>
</dbReference>
<feature type="binding site" evidence="3">
    <location>
        <begin position="272"/>
        <end position="279"/>
    </location>
    <ligand>
        <name>FAD</name>
        <dbReference type="ChEBI" id="CHEBI:57692"/>
    </ligand>
</feature>
<evidence type="ECO:0000259" key="4">
    <source>
        <dbReference type="SMART" id="SM00893"/>
    </source>
</evidence>
<proteinExistence type="inferred from homology"/>
<accession>A0A8J6N268</accession>
<dbReference type="PIRSF" id="PIRSF000089">
    <property type="entry name" value="Electra_flavoP_a"/>
    <property type="match status" value="1"/>
</dbReference>
<feature type="binding site" evidence="3">
    <location>
        <position position="293"/>
    </location>
    <ligand>
        <name>FAD</name>
        <dbReference type="ChEBI" id="CHEBI:57692"/>
    </ligand>
</feature>
<dbReference type="InterPro" id="IPR001308">
    <property type="entry name" value="ETF_a/FixB"/>
</dbReference>
<name>A0A8J6N268_9BACT</name>
<comment type="similarity">
    <text evidence="1">Belongs to the ETF alpha-subunit/FixB family.</text>
</comment>
<keyword evidence="3" id="KW-0274">FAD</keyword>
<feature type="binding site" evidence="3">
    <location>
        <begin position="241"/>
        <end position="242"/>
    </location>
    <ligand>
        <name>FAD</name>
        <dbReference type="ChEBI" id="CHEBI:57692"/>
    </ligand>
</feature>
<feature type="domain" description="Electron transfer flavoprotein alpha/beta-subunit N-terminal" evidence="4">
    <location>
        <begin position="5"/>
        <end position="196"/>
    </location>
</feature>
<dbReference type="GO" id="GO:0050660">
    <property type="term" value="F:flavin adenine dinucleotide binding"/>
    <property type="evidence" value="ECO:0007669"/>
    <property type="project" value="InterPro"/>
</dbReference>
<organism evidence="5 6">
    <name type="scientific">Candidatus Desulfaltia bathyphila</name>
    <dbReference type="NCBI Taxonomy" id="2841697"/>
    <lineage>
        <taxon>Bacteria</taxon>
        <taxon>Pseudomonadati</taxon>
        <taxon>Thermodesulfobacteriota</taxon>
        <taxon>Desulfobacteria</taxon>
        <taxon>Desulfobacterales</taxon>
        <taxon>Desulfobacterales incertae sedis</taxon>
        <taxon>Candidatus Desulfaltia</taxon>
    </lineage>
</organism>
<protein>
    <submittedName>
        <fullName evidence="5">Electron transfer flavoprotein subunit alpha/FixB family protein</fullName>
    </submittedName>
</protein>
<dbReference type="AlphaFoldDB" id="A0A8J6N268"/>
<dbReference type="PANTHER" id="PTHR43153">
    <property type="entry name" value="ELECTRON TRANSFER FLAVOPROTEIN ALPHA"/>
    <property type="match status" value="1"/>
</dbReference>
<comment type="caution">
    <text evidence="5">The sequence shown here is derived from an EMBL/GenBank/DDBJ whole genome shotgun (WGS) entry which is preliminary data.</text>
</comment>
<dbReference type="SUPFAM" id="SSF52467">
    <property type="entry name" value="DHS-like NAD/FAD-binding domain"/>
    <property type="match status" value="1"/>
</dbReference>
<dbReference type="Pfam" id="PF00766">
    <property type="entry name" value="ETF_alpha"/>
    <property type="match status" value="1"/>
</dbReference>
<dbReference type="InterPro" id="IPR014729">
    <property type="entry name" value="Rossmann-like_a/b/a_fold"/>
</dbReference>
<evidence type="ECO:0000256" key="1">
    <source>
        <dbReference type="ARBA" id="ARBA00005817"/>
    </source>
</evidence>
<keyword evidence="3" id="KW-0285">Flavoprotein</keyword>
<keyword evidence="2" id="KW-0813">Transport</keyword>
<comment type="cofactor">
    <cofactor evidence="3">
        <name>FAD</name>
        <dbReference type="ChEBI" id="CHEBI:57692"/>
    </cofactor>
    <text evidence="3">Binds 1 FAD per dimer.</text>
</comment>
<evidence type="ECO:0000313" key="5">
    <source>
        <dbReference type="EMBL" id="MBC8198564.1"/>
    </source>
</evidence>
<dbReference type="Proteomes" id="UP000603545">
    <property type="component" value="Unassembled WGS sequence"/>
</dbReference>
<dbReference type="Gene3D" id="3.40.50.620">
    <property type="entry name" value="HUPs"/>
    <property type="match status" value="1"/>
</dbReference>
<dbReference type="Pfam" id="PF01012">
    <property type="entry name" value="ETF"/>
    <property type="match status" value="1"/>
</dbReference>
<dbReference type="InterPro" id="IPR029035">
    <property type="entry name" value="DHS-like_NAD/FAD-binding_dom"/>
</dbReference>
<evidence type="ECO:0000313" key="6">
    <source>
        <dbReference type="Proteomes" id="UP000603545"/>
    </source>
</evidence>
<evidence type="ECO:0000256" key="3">
    <source>
        <dbReference type="PIRSR" id="PIRSR000089-1"/>
    </source>
</evidence>
<dbReference type="GO" id="GO:0009055">
    <property type="term" value="F:electron transfer activity"/>
    <property type="evidence" value="ECO:0007669"/>
    <property type="project" value="InterPro"/>
</dbReference>
<dbReference type="InterPro" id="IPR014731">
    <property type="entry name" value="ETF_asu_C"/>
</dbReference>
<dbReference type="GO" id="GO:0033539">
    <property type="term" value="P:fatty acid beta-oxidation using acyl-CoA dehydrogenase"/>
    <property type="evidence" value="ECO:0007669"/>
    <property type="project" value="TreeGrafter"/>
</dbReference>
<feature type="binding site" evidence="3">
    <location>
        <position position="216"/>
    </location>
    <ligand>
        <name>FAD</name>
        <dbReference type="ChEBI" id="CHEBI:57692"/>
    </ligand>
</feature>
<feature type="binding site" evidence="3">
    <location>
        <begin position="311"/>
        <end position="312"/>
    </location>
    <ligand>
        <name>FAD</name>
        <dbReference type="ChEBI" id="CHEBI:57692"/>
    </ligand>
</feature>
<dbReference type="Gene3D" id="3.40.50.1220">
    <property type="entry name" value="TPP-binding domain"/>
    <property type="match status" value="1"/>
</dbReference>
<sequence length="327" mass="34702">MVRQVFAYIVHKEGVADDTALEMVAAAKRIDSDASITAIVAGTGADLNVVCNEIASSYQEVWKIDSEALSYPNAEAIRTLLVRILPKEGLIIAPHDTFGMDLAPGLSIKLDAAYLPDAVDIEGVDENRLKAVRQEYSGQVSTHVVCDISGGAVITARPGSFKADESKGAGGQVVDKTAEALEGGFPETGRRFIEVAEAEVGDVDITKSDILVSVGRGIEDEDNLEIVYDLARAMGGDVACSRPVVDARWLEKSRQVGTSGKTVKPKVYMALGISGSFQHQGGIKGSPFMVAINKNPKAPIFQAADVGVVADILDFVPELTDKINGSR</sequence>
<dbReference type="PANTHER" id="PTHR43153:SF1">
    <property type="entry name" value="ELECTRON TRANSFER FLAVOPROTEIN SUBUNIT ALPHA, MITOCHONDRIAL"/>
    <property type="match status" value="1"/>
</dbReference>
<keyword evidence="2" id="KW-0249">Electron transport</keyword>
<reference evidence="5 6" key="1">
    <citation type="submission" date="2020-08" db="EMBL/GenBank/DDBJ databases">
        <title>Bridging the membrane lipid divide: bacteria of the FCB group superphylum have the potential to synthesize archaeal ether lipids.</title>
        <authorList>
            <person name="Villanueva L."/>
            <person name="Von Meijenfeldt F.A.B."/>
            <person name="Westbye A.B."/>
            <person name="Yadav S."/>
            <person name="Hopmans E.C."/>
            <person name="Dutilh B.E."/>
            <person name="Sinninghe Damste J.S."/>
        </authorList>
    </citation>
    <scope>NUCLEOTIDE SEQUENCE [LARGE SCALE GENOMIC DNA]</scope>
    <source>
        <strain evidence="5">NIOZ-UU82</strain>
    </source>
</reference>
<dbReference type="InterPro" id="IPR014730">
    <property type="entry name" value="ETF_a/b_N"/>
</dbReference>
<feature type="binding site" evidence="3">
    <location>
        <begin position="255"/>
        <end position="259"/>
    </location>
    <ligand>
        <name>FAD</name>
        <dbReference type="ChEBI" id="CHEBI:57692"/>
    </ligand>
</feature>
<dbReference type="EMBL" id="JACNLL010000010">
    <property type="protein sequence ID" value="MBC8198564.1"/>
    <property type="molecule type" value="Genomic_DNA"/>
</dbReference>